<dbReference type="InterPro" id="IPR037069">
    <property type="entry name" value="AcylCoA_DH/ox_N_sf"/>
</dbReference>
<dbReference type="InterPro" id="IPR050741">
    <property type="entry name" value="Acyl-CoA_dehydrogenase"/>
</dbReference>
<dbReference type="PIRSF" id="PIRSF016578">
    <property type="entry name" value="HsaA"/>
    <property type="match status" value="1"/>
</dbReference>
<dbReference type="Gene3D" id="1.20.140.10">
    <property type="entry name" value="Butyryl-CoA Dehydrogenase, subunit A, domain 3"/>
    <property type="match status" value="1"/>
</dbReference>
<dbReference type="GO" id="GO:0004497">
    <property type="term" value="F:monooxygenase activity"/>
    <property type="evidence" value="ECO:0007669"/>
    <property type="project" value="UniProtKB-KW"/>
</dbReference>
<evidence type="ECO:0000259" key="2">
    <source>
        <dbReference type="Pfam" id="PF08028"/>
    </source>
</evidence>
<sequence>MTAVLDTPATDGLEGVLAEIAARRTEFGRQRFVPKDVIANLKRAGLYRAATPRRFGGDALPPAEFLRKIERISAVDPSSGWVASFGSALIYFAALPLDTQAELYKDGPDLAFAGGLFPVQRAEFDGEKYRVSGRWRFASGSKGADILGVGIAGGEEANGKPRTALLRPDQARIEDNWDVIGLHGTGSHDIVVDGVDVPAEWTFIRGGEPTVDEPLYRYPAIAYAAQVLAVVNLGAGRAALDYAIEIGAGRSGVTGAPKLADRAYYRIDVAKAEAALRSAAAFFYDITEETYATVAAGDPATDKQKALLRLAGTHAAKAGAAAAQTAYSLSGTAAIYDDNPLQGYLRDASVVTQHAFLGDGIYDGAGAVLMGQQPGIPAFL</sequence>
<dbReference type="InterPro" id="IPR013107">
    <property type="entry name" value="Acyl-CoA_DH_C"/>
</dbReference>
<dbReference type="SUPFAM" id="SSF56645">
    <property type="entry name" value="Acyl-CoA dehydrogenase NM domain-like"/>
    <property type="match status" value="1"/>
</dbReference>
<dbReference type="PANTHER" id="PTHR48083:SF5">
    <property type="entry name" value="NRGC PROTEIN"/>
    <property type="match status" value="1"/>
</dbReference>
<keyword evidence="3" id="KW-0503">Monooxygenase</keyword>
<feature type="domain" description="Acyl-CoA dehydrogenase C-terminal" evidence="2">
    <location>
        <begin position="227"/>
        <end position="357"/>
    </location>
</feature>
<keyword evidence="4" id="KW-1185">Reference proteome</keyword>
<keyword evidence="1" id="KW-0560">Oxidoreductase</keyword>
<protein>
    <submittedName>
        <fullName evidence="3">Flavin-dependent monooxygenase</fullName>
    </submittedName>
</protein>
<dbReference type="SUPFAM" id="SSF47203">
    <property type="entry name" value="Acyl-CoA dehydrogenase C-terminal domain-like"/>
    <property type="match status" value="1"/>
</dbReference>
<evidence type="ECO:0000313" key="4">
    <source>
        <dbReference type="Proteomes" id="UP001500752"/>
    </source>
</evidence>
<dbReference type="Gene3D" id="2.40.110.10">
    <property type="entry name" value="Butyryl-CoA Dehydrogenase, subunit A, domain 2"/>
    <property type="match status" value="1"/>
</dbReference>
<dbReference type="InterPro" id="IPR046373">
    <property type="entry name" value="Acyl-CoA_Oxase/DH_mid-dom_sf"/>
</dbReference>
<proteinExistence type="predicted"/>
<dbReference type="PANTHER" id="PTHR48083">
    <property type="entry name" value="MEDIUM-CHAIN SPECIFIC ACYL-COA DEHYDROGENASE, MITOCHONDRIAL-RELATED"/>
    <property type="match status" value="1"/>
</dbReference>
<accession>A0ABP7C9K0</accession>
<dbReference type="InterPro" id="IPR036250">
    <property type="entry name" value="AcylCo_DH-like_C"/>
</dbReference>
<dbReference type="Proteomes" id="UP001500752">
    <property type="component" value="Unassembled WGS sequence"/>
</dbReference>
<dbReference type="Pfam" id="PF08028">
    <property type="entry name" value="Acyl-CoA_dh_2"/>
    <property type="match status" value="1"/>
</dbReference>
<gene>
    <name evidence="3" type="ORF">GCM10023081_22610</name>
</gene>
<dbReference type="InterPro" id="IPR009100">
    <property type="entry name" value="AcylCoA_DH/oxidase_NM_dom_sf"/>
</dbReference>
<organism evidence="3 4">
    <name type="scientific">Arthrobacter ginkgonis</name>
    <dbReference type="NCBI Taxonomy" id="1630594"/>
    <lineage>
        <taxon>Bacteria</taxon>
        <taxon>Bacillati</taxon>
        <taxon>Actinomycetota</taxon>
        <taxon>Actinomycetes</taxon>
        <taxon>Micrococcales</taxon>
        <taxon>Micrococcaceae</taxon>
        <taxon>Arthrobacter</taxon>
    </lineage>
</organism>
<reference evidence="4" key="1">
    <citation type="journal article" date="2019" name="Int. J. Syst. Evol. Microbiol.">
        <title>The Global Catalogue of Microorganisms (GCM) 10K type strain sequencing project: providing services to taxonomists for standard genome sequencing and annotation.</title>
        <authorList>
            <consortium name="The Broad Institute Genomics Platform"/>
            <consortium name="The Broad Institute Genome Sequencing Center for Infectious Disease"/>
            <person name="Wu L."/>
            <person name="Ma J."/>
        </authorList>
    </citation>
    <scope>NUCLEOTIDE SEQUENCE [LARGE SCALE GENOMIC DNA]</scope>
    <source>
        <strain evidence="4">JCM 30742</strain>
    </source>
</reference>
<dbReference type="Gene3D" id="1.10.540.10">
    <property type="entry name" value="Acyl-CoA dehydrogenase/oxidase, N-terminal domain"/>
    <property type="match status" value="1"/>
</dbReference>
<dbReference type="RefSeq" id="WP_345150855.1">
    <property type="nucleotide sequence ID" value="NZ_BAABEO010000015.1"/>
</dbReference>
<evidence type="ECO:0000256" key="1">
    <source>
        <dbReference type="ARBA" id="ARBA00023002"/>
    </source>
</evidence>
<comment type="caution">
    <text evidence="3">The sequence shown here is derived from an EMBL/GenBank/DDBJ whole genome shotgun (WGS) entry which is preliminary data.</text>
</comment>
<evidence type="ECO:0000313" key="3">
    <source>
        <dbReference type="EMBL" id="GAA3684450.1"/>
    </source>
</evidence>
<name>A0ABP7C9K0_9MICC</name>
<dbReference type="EMBL" id="BAABEO010000015">
    <property type="protein sequence ID" value="GAA3684450.1"/>
    <property type="molecule type" value="Genomic_DNA"/>
</dbReference>